<reference evidence="2 3" key="1">
    <citation type="submission" date="2023-10" db="EMBL/GenBank/DDBJ databases">
        <title>Sphingomonas sp. HF-S4 16S ribosomal RNA gene Genome sequencing and assembly.</title>
        <authorList>
            <person name="Lee H."/>
        </authorList>
    </citation>
    <scope>NUCLEOTIDE SEQUENCE [LARGE SCALE GENOMIC DNA]</scope>
    <source>
        <strain evidence="2 3">HF-S4</strain>
    </source>
</reference>
<feature type="transmembrane region" description="Helical" evidence="1">
    <location>
        <begin position="328"/>
        <end position="349"/>
    </location>
</feature>
<keyword evidence="3" id="KW-1185">Reference proteome</keyword>
<feature type="transmembrane region" description="Helical" evidence="1">
    <location>
        <begin position="258"/>
        <end position="275"/>
    </location>
</feature>
<evidence type="ECO:0000313" key="2">
    <source>
        <dbReference type="EMBL" id="MDV3456486.1"/>
    </source>
</evidence>
<evidence type="ECO:0000256" key="1">
    <source>
        <dbReference type="SAM" id="Phobius"/>
    </source>
</evidence>
<feature type="transmembrane region" description="Helical" evidence="1">
    <location>
        <begin position="12"/>
        <end position="35"/>
    </location>
</feature>
<dbReference type="Proteomes" id="UP001273531">
    <property type="component" value="Unassembled WGS sequence"/>
</dbReference>
<comment type="caution">
    <text evidence="2">The sequence shown here is derived from an EMBL/GenBank/DDBJ whole genome shotgun (WGS) entry which is preliminary data.</text>
</comment>
<dbReference type="EMBL" id="JAWJEJ010000001">
    <property type="protein sequence ID" value="MDV3456486.1"/>
    <property type="molecule type" value="Genomic_DNA"/>
</dbReference>
<proteinExistence type="predicted"/>
<keyword evidence="1" id="KW-0812">Transmembrane</keyword>
<feature type="transmembrane region" description="Helical" evidence="1">
    <location>
        <begin position="304"/>
        <end position="322"/>
    </location>
</feature>
<organism evidence="2 3">
    <name type="scientific">Sphingomonas agrestis</name>
    <dbReference type="NCBI Taxonomy" id="3080540"/>
    <lineage>
        <taxon>Bacteria</taxon>
        <taxon>Pseudomonadati</taxon>
        <taxon>Pseudomonadota</taxon>
        <taxon>Alphaproteobacteria</taxon>
        <taxon>Sphingomonadales</taxon>
        <taxon>Sphingomonadaceae</taxon>
        <taxon>Sphingomonas</taxon>
    </lineage>
</organism>
<dbReference type="RefSeq" id="WP_317225667.1">
    <property type="nucleotide sequence ID" value="NZ_JAWJEJ010000001.1"/>
</dbReference>
<accession>A0ABU3Y505</accession>
<keyword evidence="1" id="KW-1133">Transmembrane helix</keyword>
<gene>
    <name evidence="2" type="ORF">RZN05_05780</name>
</gene>
<keyword evidence="1" id="KW-0472">Membrane</keyword>
<feature type="transmembrane region" description="Helical" evidence="1">
    <location>
        <begin position="171"/>
        <end position="196"/>
    </location>
</feature>
<feature type="transmembrane region" description="Helical" evidence="1">
    <location>
        <begin position="118"/>
        <end position="137"/>
    </location>
</feature>
<feature type="transmembrane region" description="Helical" evidence="1">
    <location>
        <begin position="208"/>
        <end position="237"/>
    </location>
</feature>
<feature type="transmembrane region" description="Helical" evidence="1">
    <location>
        <begin position="281"/>
        <end position="297"/>
    </location>
</feature>
<evidence type="ECO:0008006" key="4">
    <source>
        <dbReference type="Google" id="ProtNLM"/>
    </source>
</evidence>
<feature type="transmembrane region" description="Helical" evidence="1">
    <location>
        <begin position="91"/>
        <end position="111"/>
    </location>
</feature>
<protein>
    <recommendedName>
        <fullName evidence="4">Glycosyltransferase RgtA/B/C/D-like domain-containing protein</fullName>
    </recommendedName>
</protein>
<sequence length="466" mass="49971">MPLRALRTPIDRGALALVGFALAVAAFLAFAPALFNDGDTSWHLGAGRLILATGSVPEGDPFSFTFAGRPWIAHEWLAEVMMAAAFTAASWGGLAVLTAGAVGGLLVLLGLELRRWLAVPRVIVALTLVAAMLAPFTLARPHIFAWPLLAGWTIVLLRAREAGRAPPLLAAPLMIVWANLHASFIVGLVLVGVFALEALVQAADRRGAFFGWAGFGLASLALSLLTPHGVHGLLYPLQVSGMKALPLIMEWRRTEPGQDWLFLAIVAGTGLLALVRRPRLSVVRIVLLAAILYLAIAHVRHQPLVAILGVLLLAGPLSGASPQPVRSARLAVAMFALGLALIAAVRLPLAIPRQDSASNPITAIAHIPSELRGRPVLNAYGFGGPLILAGIRPFIDGRGDMYGDAFLFEHQRIIQGDAQALTRAVRRWGIRWTILEPENPLVALLDRTPGWHRVYADRWAIVHARD</sequence>
<name>A0ABU3Y505_9SPHN</name>
<evidence type="ECO:0000313" key="3">
    <source>
        <dbReference type="Proteomes" id="UP001273531"/>
    </source>
</evidence>